<evidence type="ECO:0000313" key="4">
    <source>
        <dbReference type="Proteomes" id="UP000078200"/>
    </source>
</evidence>
<keyword evidence="2" id="KW-0472">Membrane</keyword>
<evidence type="ECO:0000256" key="2">
    <source>
        <dbReference type="SAM" id="Phobius"/>
    </source>
</evidence>
<reference evidence="3" key="1">
    <citation type="submission" date="2020-05" db="UniProtKB">
        <authorList>
            <consortium name="EnsemblMetazoa"/>
        </authorList>
    </citation>
    <scope>IDENTIFICATION</scope>
    <source>
        <strain evidence="3">TTRI</strain>
    </source>
</reference>
<keyword evidence="4" id="KW-1185">Reference proteome</keyword>
<evidence type="ECO:0000313" key="3">
    <source>
        <dbReference type="EnsemblMetazoa" id="GAUT042155-PA"/>
    </source>
</evidence>
<dbReference type="Proteomes" id="UP000078200">
    <property type="component" value="Unassembled WGS sequence"/>
</dbReference>
<evidence type="ECO:0000256" key="1">
    <source>
        <dbReference type="SAM" id="MobiDB-lite"/>
    </source>
</evidence>
<protein>
    <submittedName>
        <fullName evidence="3">Uncharacterized protein</fullName>
    </submittedName>
</protein>
<dbReference type="VEuPathDB" id="VectorBase:GAUT042155"/>
<keyword evidence="2" id="KW-0812">Transmembrane</keyword>
<dbReference type="AlphaFoldDB" id="A0A1A9VMZ2"/>
<accession>A0A1A9VMZ2</accession>
<dbReference type="EnsemblMetazoa" id="GAUT042155-RA">
    <property type="protein sequence ID" value="GAUT042155-PA"/>
    <property type="gene ID" value="GAUT042155"/>
</dbReference>
<organism evidence="3 4">
    <name type="scientific">Glossina austeni</name>
    <name type="common">Savannah tsetse fly</name>
    <dbReference type="NCBI Taxonomy" id="7395"/>
    <lineage>
        <taxon>Eukaryota</taxon>
        <taxon>Metazoa</taxon>
        <taxon>Ecdysozoa</taxon>
        <taxon>Arthropoda</taxon>
        <taxon>Hexapoda</taxon>
        <taxon>Insecta</taxon>
        <taxon>Pterygota</taxon>
        <taxon>Neoptera</taxon>
        <taxon>Endopterygota</taxon>
        <taxon>Diptera</taxon>
        <taxon>Brachycera</taxon>
        <taxon>Muscomorpha</taxon>
        <taxon>Hippoboscoidea</taxon>
        <taxon>Glossinidae</taxon>
        <taxon>Glossina</taxon>
    </lineage>
</organism>
<feature type="compositionally biased region" description="Basic and acidic residues" evidence="1">
    <location>
        <begin position="942"/>
        <end position="968"/>
    </location>
</feature>
<feature type="region of interest" description="Disordered" evidence="1">
    <location>
        <begin position="942"/>
        <end position="981"/>
    </location>
</feature>
<name>A0A1A9VMZ2_GLOAU</name>
<proteinExistence type="predicted"/>
<sequence>MIILDNHHQAANSRDIFDITLYLSLWTLLCMIVLILGIKIWWFKHRSSNEQVANENESTVEGGTYVTAPSVLPRRRKTWIFSKDKRYSQQISQSPAEIQGIFRIRQDETFAIQSSPTELLPTHARKLSRSAPSLFPQEQISPCPLSKGIKYDSASASTSRTSEKPTQGAFLICEELNRPLTQPKVLEPSSEIEPCNRNEERINNNEVVVARQENGNSYIKCEEIDSQVKYIHDLQMLNDLKNCKENLSAKAQGKICTMTSDSASNALETRPFQEGPILENDERPESTKAPTDGCPANFQRNQLNADLDLLKECHSFRDSGRLENKSHDFYDSVATNEEKISNPSLKFADKRKSLEMNVKCVDDLKERSPSNFIWPTQFRAKHVHKMIAKRLSKCSLINLNKTKINCQLDASNKKGLEYHVQKDFTENSTLSNTSLFNTVMSVSDENKGVSHSIRYQEPCSKPKHPANPFWIGCEQHRKRIDHEGDAEMFQNTPLGSSRSTTRHVTFVNPSDFSDENNSANSACNVAIKARRPTGYELSDRDTRDLTEFATFNNLLTIPGNSHQLYDYCSSPHTDSIGNIERNFLEIADSEDFLNFESEKKSLSGLISKHAGYGGCSDMENSKQMKKSKEQHVAFNVFEEFEINQKSRNSAISKRRPTDLQEEENLHYLRGAFELDDNISFDSFQNSSDSKSLGLKDFNIYENLPHDDYQLSQKSLLQHTPIHDYQDKKQSSARLGSASCKASEKINYTKHDSNSLISNRDNNDYDDRHSWVQFGENIHEEFVKNIEEEFSKIRHSYVHSENNCPDIETISQMQQPASYGKARDEEDSDSFGKLQQQLDCLRKSLKGLKKETKDFRPSIRKEFHISDGTSDKNKLRKSRVTFDMNDDEYDVLQEKPDQPDDQASIKTGLRQTRLSSIKLNYNEEAEDSWSAIRKYRNLTEELRSNDAEDRNEHMNEDKTASVDTSRESSYRNPLAQLKRDQSYNDDLEAENLQLNSIKSPITAPRDARDYRREIINLEARHNANESSEA</sequence>
<keyword evidence="2" id="KW-1133">Transmembrane helix</keyword>
<feature type="region of interest" description="Disordered" evidence="1">
    <location>
        <begin position="266"/>
        <end position="295"/>
    </location>
</feature>
<feature type="transmembrane region" description="Helical" evidence="2">
    <location>
        <begin position="21"/>
        <end position="42"/>
    </location>
</feature>
<feature type="region of interest" description="Disordered" evidence="1">
    <location>
        <begin position="811"/>
        <end position="830"/>
    </location>
</feature>